<keyword evidence="1" id="KW-0472">Membrane</keyword>
<evidence type="ECO:0000313" key="2">
    <source>
        <dbReference type="EMBL" id="KAJ3735800.1"/>
    </source>
</evidence>
<name>A0AA38JT53_9AGAR</name>
<proteinExistence type="predicted"/>
<protein>
    <submittedName>
        <fullName evidence="2">Uncharacterized protein</fullName>
    </submittedName>
</protein>
<reference evidence="2" key="1">
    <citation type="submission" date="2022-08" db="EMBL/GenBank/DDBJ databases">
        <authorList>
            <consortium name="DOE Joint Genome Institute"/>
            <person name="Min B."/>
            <person name="Sierra-Patev S."/>
            <person name="Naranjo-Ortiz M."/>
            <person name="Looney B."/>
            <person name="Konkel Z."/>
            <person name="Slot J.C."/>
            <person name="Sakamoto Y."/>
            <person name="Steenwyk J.L."/>
            <person name="Rokas A."/>
            <person name="Carro J."/>
            <person name="Camarero S."/>
            <person name="Ferreira P."/>
            <person name="Molpeceres G."/>
            <person name="Ruiz-duenas F.J."/>
            <person name="Serrano A."/>
            <person name="Henrissat B."/>
            <person name="Drula E."/>
            <person name="Hughes K.W."/>
            <person name="Mata J.L."/>
            <person name="Ishikawa N.K."/>
            <person name="Vargas-Isla R."/>
            <person name="Ushijima S."/>
            <person name="Smith C.A."/>
            <person name="Ahrendt S."/>
            <person name="Andreopoulos W."/>
            <person name="He G."/>
            <person name="LaButti K."/>
            <person name="Lipzen A."/>
            <person name="Ng V."/>
            <person name="Riley R."/>
            <person name="Sandor L."/>
            <person name="Barry K."/>
            <person name="Martinez A.T."/>
            <person name="Xiao Y."/>
            <person name="Gibbons J.G."/>
            <person name="Terashima K."/>
            <person name="Hibbett D.S."/>
            <person name="Grigoriev I.V."/>
        </authorList>
    </citation>
    <scope>NUCLEOTIDE SEQUENCE</scope>
    <source>
        <strain evidence="2">ET3784</strain>
    </source>
</reference>
<evidence type="ECO:0000313" key="3">
    <source>
        <dbReference type="Proteomes" id="UP001176059"/>
    </source>
</evidence>
<keyword evidence="1" id="KW-1133">Transmembrane helix</keyword>
<reference evidence="2" key="2">
    <citation type="journal article" date="2023" name="Proc. Natl. Acad. Sci. U.S.A.">
        <title>A global phylogenomic analysis of the shiitake genus Lentinula.</title>
        <authorList>
            <person name="Sierra-Patev S."/>
            <person name="Min B."/>
            <person name="Naranjo-Ortiz M."/>
            <person name="Looney B."/>
            <person name="Konkel Z."/>
            <person name="Slot J.C."/>
            <person name="Sakamoto Y."/>
            <person name="Steenwyk J.L."/>
            <person name="Rokas A."/>
            <person name="Carro J."/>
            <person name="Camarero S."/>
            <person name="Ferreira P."/>
            <person name="Molpeceres G."/>
            <person name="Ruiz-Duenas F.J."/>
            <person name="Serrano A."/>
            <person name="Henrissat B."/>
            <person name="Drula E."/>
            <person name="Hughes K.W."/>
            <person name="Mata J.L."/>
            <person name="Ishikawa N.K."/>
            <person name="Vargas-Isla R."/>
            <person name="Ushijima S."/>
            <person name="Smith C.A."/>
            <person name="Donoghue J."/>
            <person name="Ahrendt S."/>
            <person name="Andreopoulos W."/>
            <person name="He G."/>
            <person name="LaButti K."/>
            <person name="Lipzen A."/>
            <person name="Ng V."/>
            <person name="Riley R."/>
            <person name="Sandor L."/>
            <person name="Barry K."/>
            <person name="Martinez A.T."/>
            <person name="Xiao Y."/>
            <person name="Gibbons J.G."/>
            <person name="Terashima K."/>
            <person name="Grigoriev I.V."/>
            <person name="Hibbett D."/>
        </authorList>
    </citation>
    <scope>NUCLEOTIDE SEQUENCE</scope>
    <source>
        <strain evidence="2">ET3784</strain>
    </source>
</reference>
<comment type="caution">
    <text evidence="2">The sequence shown here is derived from an EMBL/GenBank/DDBJ whole genome shotgun (WGS) entry which is preliminary data.</text>
</comment>
<gene>
    <name evidence="2" type="ORF">DFJ43DRAFT_834479</name>
</gene>
<sequence length="434" mass="49210">MSSSTSPTLSGSGSVQSHLSRANQRLRMPSSCSVPLGDLDELDSIPKHAHELQSTQLSYMRLVNPTIFRKFTLLDTTRTGAHESSFLKRLYHWLSMAIRMALVFYCCFSLFFTPMMIYSRFGKATFPIRHPIMNTQQPTSYNTSQVQKLSHLLPHAHYTHPTSVRLAKSSSISNHSDITLCLWEYEANVSFDELHQLASSWNGPISLILLEFTPRITPLRKTDSQMTLWNTHPSLESLSVHFVSSTQQQLESFSPNVYLNLARLLASTSYTMLFPGNMSLVASNLTMTKMPASGIRSAITVVTSGNRVTYPPPPLSPILVQRDHPCWCTERFTFSNSRISNWDQCLTQFWLDSYGHVDGLNATIADGIKENGFSDAFATQTHQQLSSKLKAEMCDLSMKKLAMSASQETKEEKQRNRWLKQFCRQMMDLDNPRK</sequence>
<dbReference type="EMBL" id="JANVFO010000008">
    <property type="protein sequence ID" value="KAJ3735800.1"/>
    <property type="molecule type" value="Genomic_DNA"/>
</dbReference>
<organism evidence="2 3">
    <name type="scientific">Lentinula guzmanii</name>
    <dbReference type="NCBI Taxonomy" id="2804957"/>
    <lineage>
        <taxon>Eukaryota</taxon>
        <taxon>Fungi</taxon>
        <taxon>Dikarya</taxon>
        <taxon>Basidiomycota</taxon>
        <taxon>Agaricomycotina</taxon>
        <taxon>Agaricomycetes</taxon>
        <taxon>Agaricomycetidae</taxon>
        <taxon>Agaricales</taxon>
        <taxon>Marasmiineae</taxon>
        <taxon>Omphalotaceae</taxon>
        <taxon>Lentinula</taxon>
    </lineage>
</organism>
<evidence type="ECO:0000256" key="1">
    <source>
        <dbReference type="SAM" id="Phobius"/>
    </source>
</evidence>
<accession>A0AA38JT53</accession>
<dbReference type="AlphaFoldDB" id="A0AA38JT53"/>
<keyword evidence="1" id="KW-0812">Transmembrane</keyword>
<feature type="transmembrane region" description="Helical" evidence="1">
    <location>
        <begin position="90"/>
        <end position="113"/>
    </location>
</feature>
<dbReference type="Proteomes" id="UP001176059">
    <property type="component" value="Unassembled WGS sequence"/>
</dbReference>
<keyword evidence="3" id="KW-1185">Reference proteome</keyword>